<dbReference type="InterPro" id="IPR001650">
    <property type="entry name" value="Helicase_C-like"/>
</dbReference>
<dbReference type="Pfam" id="PF19306">
    <property type="entry name" value="WHD_Lhr"/>
    <property type="match status" value="1"/>
</dbReference>
<dbReference type="Pfam" id="PF23236">
    <property type="entry name" value="WHD_2nd_Lhr"/>
    <property type="match status" value="2"/>
</dbReference>
<dbReference type="Pfam" id="PF23234">
    <property type="entry name" value="WHD_4th_Lhr"/>
    <property type="match status" value="1"/>
</dbReference>
<dbReference type="Gene3D" id="3.40.50.300">
    <property type="entry name" value="P-loop containing nucleotide triphosphate hydrolases"/>
    <property type="match status" value="3"/>
</dbReference>
<dbReference type="Pfam" id="PF00270">
    <property type="entry name" value="DEAD"/>
    <property type="match status" value="1"/>
</dbReference>
<dbReference type="InterPro" id="IPR055367">
    <property type="entry name" value="WH4_Lhr"/>
</dbReference>
<dbReference type="EMBL" id="ANHZ02000004">
    <property type="protein sequence ID" value="EME37421.1"/>
    <property type="molecule type" value="Genomic_DNA"/>
</dbReference>
<keyword evidence="3" id="KW-0378">Hydrolase</keyword>
<feature type="domain" description="Helicase ATP-binding" evidence="10">
    <location>
        <begin position="59"/>
        <end position="300"/>
    </location>
</feature>
<evidence type="ECO:0000256" key="6">
    <source>
        <dbReference type="ARBA" id="ARBA00023125"/>
    </source>
</evidence>
<feature type="region of interest" description="Disordered" evidence="9">
    <location>
        <begin position="1403"/>
        <end position="1464"/>
    </location>
</feature>
<dbReference type="InterPro" id="IPR052511">
    <property type="entry name" value="ATP-dep_Helicase"/>
</dbReference>
<dbReference type="InterPro" id="IPR013701">
    <property type="entry name" value="Lhr-like_DEAD/DEAH_assoc"/>
</dbReference>
<keyword evidence="13" id="KW-1185">Reference proteome</keyword>
<evidence type="ECO:0000256" key="7">
    <source>
        <dbReference type="ARBA" id="ARBA00023204"/>
    </source>
</evidence>
<keyword evidence="1" id="KW-0547">Nucleotide-binding</keyword>
<evidence type="ECO:0000313" key="13">
    <source>
        <dbReference type="Proteomes" id="UP000009877"/>
    </source>
</evidence>
<evidence type="ECO:0000256" key="8">
    <source>
        <dbReference type="ARBA" id="ARBA00023235"/>
    </source>
</evidence>
<dbReference type="InterPro" id="IPR055369">
    <property type="entry name" value="WH2_Lhr"/>
</dbReference>
<dbReference type="PANTHER" id="PTHR47962:SF5">
    <property type="entry name" value="ATP-DEPENDENT HELICASE LHR-RELATED"/>
    <property type="match status" value="1"/>
</dbReference>
<feature type="compositionally biased region" description="Low complexity" evidence="9">
    <location>
        <begin position="101"/>
        <end position="128"/>
    </location>
</feature>
<organism evidence="12 13">
    <name type="scientific">Kocuria palustris PEL</name>
    <dbReference type="NCBI Taxonomy" id="1236550"/>
    <lineage>
        <taxon>Bacteria</taxon>
        <taxon>Bacillati</taxon>
        <taxon>Actinomycetota</taxon>
        <taxon>Actinomycetes</taxon>
        <taxon>Micrococcales</taxon>
        <taxon>Micrococcaceae</taxon>
        <taxon>Kocuria</taxon>
    </lineage>
</organism>
<name>M2XE94_9MICC</name>
<evidence type="ECO:0000256" key="3">
    <source>
        <dbReference type="ARBA" id="ARBA00022801"/>
    </source>
</evidence>
<dbReference type="GO" id="GO:0005524">
    <property type="term" value="F:ATP binding"/>
    <property type="evidence" value="ECO:0007669"/>
    <property type="project" value="UniProtKB-KW"/>
</dbReference>
<feature type="region of interest" description="Disordered" evidence="9">
    <location>
        <begin position="1035"/>
        <end position="1077"/>
    </location>
</feature>
<feature type="region of interest" description="Disordered" evidence="9">
    <location>
        <begin position="1"/>
        <end position="36"/>
    </location>
</feature>
<dbReference type="PROSITE" id="PS51194">
    <property type="entry name" value="HELICASE_CTER"/>
    <property type="match status" value="1"/>
</dbReference>
<feature type="compositionally biased region" description="Polar residues" evidence="9">
    <location>
        <begin position="1063"/>
        <end position="1077"/>
    </location>
</feature>
<keyword evidence="8" id="KW-0413">Isomerase</keyword>
<evidence type="ECO:0000313" key="12">
    <source>
        <dbReference type="EMBL" id="EME37421.1"/>
    </source>
</evidence>
<feature type="compositionally biased region" description="Low complexity" evidence="9">
    <location>
        <begin position="1036"/>
        <end position="1049"/>
    </location>
</feature>
<dbReference type="Pfam" id="PF08494">
    <property type="entry name" value="DEAD_assoc"/>
    <property type="match status" value="1"/>
</dbReference>
<feature type="region of interest" description="Disordered" evidence="9">
    <location>
        <begin position="96"/>
        <end position="144"/>
    </location>
</feature>
<dbReference type="InterPro" id="IPR011545">
    <property type="entry name" value="DEAD/DEAH_box_helicase_dom"/>
</dbReference>
<dbReference type="GO" id="GO:0004386">
    <property type="term" value="F:helicase activity"/>
    <property type="evidence" value="ECO:0007669"/>
    <property type="project" value="UniProtKB-KW"/>
</dbReference>
<keyword evidence="4 12" id="KW-0347">Helicase</keyword>
<dbReference type="GO" id="GO:0016887">
    <property type="term" value="F:ATP hydrolysis activity"/>
    <property type="evidence" value="ECO:0007669"/>
    <property type="project" value="TreeGrafter"/>
</dbReference>
<evidence type="ECO:0000256" key="5">
    <source>
        <dbReference type="ARBA" id="ARBA00022840"/>
    </source>
</evidence>
<keyword evidence="7" id="KW-0234">DNA repair</keyword>
<dbReference type="Pfam" id="PF23235">
    <property type="entry name" value="WHD_3rd_Lhr"/>
    <property type="match status" value="1"/>
</dbReference>
<dbReference type="InterPro" id="IPR045628">
    <property type="entry name" value="Lhr_WH_dom"/>
</dbReference>
<dbReference type="InterPro" id="IPR014001">
    <property type="entry name" value="Helicase_ATP-bd"/>
</dbReference>
<dbReference type="InterPro" id="IPR027417">
    <property type="entry name" value="P-loop_NTPase"/>
</dbReference>
<evidence type="ECO:0000256" key="1">
    <source>
        <dbReference type="ARBA" id="ARBA00022741"/>
    </source>
</evidence>
<dbReference type="RefSeq" id="WP_006213942.1">
    <property type="nucleotide sequence ID" value="NZ_ANHZ02000004.1"/>
</dbReference>
<protein>
    <submittedName>
        <fullName evidence="12">ATP-dependent helicase lhr</fullName>
    </submittedName>
</protein>
<proteinExistence type="predicted"/>
<comment type="caution">
    <text evidence="12">The sequence shown here is derived from an EMBL/GenBank/DDBJ whole genome shotgun (WGS) entry which is preliminary data.</text>
</comment>
<dbReference type="SUPFAM" id="SSF52540">
    <property type="entry name" value="P-loop containing nucleoside triphosphate hydrolases"/>
    <property type="match status" value="1"/>
</dbReference>
<dbReference type="CDD" id="cd18796">
    <property type="entry name" value="SF2_C_LHR"/>
    <property type="match status" value="1"/>
</dbReference>
<sequence length="1693" mass="181884">MPEPAERAAPAQVRGLPADEEPSDGRPAPGSSLEAFSPAARDWFTGAFSTPTAAQEGAWKAIAGGEHALVVAPTGSGKTLAAFLWAIDRLISQAAVPQPAGPRSGSAAPGAPAASAASAEASSEAAAANDRSGSDLRRKASSASSKRRATTRVLYISPLKALGVDVERNLRSPLIGITQTARRMGLEPPEISTGVRSGDTPQAVRRALLASPPDILITTPESLYLMLTSKARESLRGVETVILDEVHAVAGTKRGAHLSVSLERLDDLLERPAQRIGLSATVDPVETVTRFLGGREPVAVVRPESTKRWDLEISVPIPDMTVLGGPAASSSLLESDYDADEPANVASIWPHVEERVVDLVEAHRSTIVFANSRGLAEKLTARLNEIHAFRLEHAPDDDGQATQPSGIERQHNRYEGAAPLLARAHHGSVSKDQRALIEEDLKSGVLRCVVATSSLELGIDMGLVDLVVQIESPPSAASGLQRVGRAGHQVGEISIGRMFPKHRGDLLDAAVTVEQMLAGRVEPLHIPSNPLDILAQQTIAVCATETVPVEDWWDTVRRAAPFLGLPRSAFDSVLDLVSGRYPSDEFAELRPRVVWDRDEGTLTGRPGAQRLAVTSGGTIPDRGLFPVHLAGQDDSSPKRVGELDEEMVYESRTGDVIALGASSWRIAEITHDRVLVTPAPGQAGKLPFWHGDGIGRPVELGRAQGRFLREASGAAEAALRERLAADGLDTWAQDNLHRYLTEMREAVGHVPSDRTLVIERFHDELGDWRVVLHSPYGLPVHAPWALAVGARLEERWGLDSSAQASDDGIVLRLPATDDQPPGAELFLFDPEELEQIVTERVGSSALFASRFRECAARALLLPRRDPGRRTPLWQQRQRSAQLLDVARKHPQFPIVLETVRECLQDVYDVPALQELHRQIDRRALRMVEVTTETPSPFARTLLFGYLGQFIYEGDSPLAERKAAILSLDTALLSELLGRAQLRELLDAEVIAQTEAQLQHLAPSRRLLGMEGLADLLRLLGPLGLEEAAARLRSESAGRAGVASPAGAASPTDSSTTEEDASCAGSQDPSDQRVSPEQASAWAEELVRRRRAFWLLREGQQVLAAVEDAARLRDALGTPIPHGVPVSFLEPVENPVEDLVARFARTHGPFTVAEASRGTGLGPAVVAGALERLGAAHRVLEGEFRPDRQEEHNRGPRSEWCDKDVLHRIRRRSLAALRQQVEPVAPEVYARFLPSWQSVGPGHRLRGADGLLSVVDQLAGVAVPASALEPLVLRQRLEDYRPELLDELLASGEIVWSGAGSLAGDDGWISLHLAESQQLSLPPRADLRARAAGIDDAVQAALLAVMGDGGARFGHQLRSAVLEQNDRSQIPGLDMPALTRALWELVWAGLVTNDTFAPVRSLVAGGSAAHRQKPRTPRGRTAGRRGAARLRARDAALSRPSSERTPGPAEAGDPTGLSGRWSLLDPEPLEPTLRASASAELLLDRYGVVTRGAVEAEDIAGGFSAVYKVLAAVEEAGHARRGYFIEGLGAAQFAQSGTVDRLRGFADDEQARTEPREPVVLALAATDPANPYGATLPWPETIDSHDSAESTTAARHRPGRKAGSILALVDGDPVLYLERGGRTALVFDDDPERLRMIGPPIADVVRAGAAEKLTVERVNGMPALGHGALETAVRESLVAAGFSTTPKGLRIRRA</sequence>
<feature type="domain" description="Helicase C-terminal" evidence="11">
    <location>
        <begin position="351"/>
        <end position="532"/>
    </location>
</feature>
<evidence type="ECO:0000256" key="9">
    <source>
        <dbReference type="SAM" id="MobiDB-lite"/>
    </source>
</evidence>
<evidence type="ECO:0000259" key="11">
    <source>
        <dbReference type="PROSITE" id="PS51194"/>
    </source>
</evidence>
<evidence type="ECO:0000259" key="10">
    <source>
        <dbReference type="PROSITE" id="PS51192"/>
    </source>
</evidence>
<gene>
    <name evidence="12" type="ORF">C884_01929</name>
</gene>
<dbReference type="Pfam" id="PF00271">
    <property type="entry name" value="Helicase_C"/>
    <property type="match status" value="1"/>
</dbReference>
<keyword evidence="2" id="KW-0227">DNA damage</keyword>
<keyword evidence="6" id="KW-0238">DNA-binding</keyword>
<dbReference type="SMART" id="SM00490">
    <property type="entry name" value="HELICc"/>
    <property type="match status" value="1"/>
</dbReference>
<dbReference type="Proteomes" id="UP000009877">
    <property type="component" value="Unassembled WGS sequence"/>
</dbReference>
<dbReference type="InterPro" id="IPR055368">
    <property type="entry name" value="WH3_Lhr"/>
</dbReference>
<dbReference type="PANTHER" id="PTHR47962">
    <property type="entry name" value="ATP-DEPENDENT HELICASE LHR-RELATED-RELATED"/>
    <property type="match status" value="1"/>
</dbReference>
<dbReference type="GO" id="GO:0006281">
    <property type="term" value="P:DNA repair"/>
    <property type="evidence" value="ECO:0007669"/>
    <property type="project" value="UniProtKB-KW"/>
</dbReference>
<evidence type="ECO:0000256" key="2">
    <source>
        <dbReference type="ARBA" id="ARBA00022763"/>
    </source>
</evidence>
<dbReference type="SMART" id="SM00487">
    <property type="entry name" value="DEXDc"/>
    <property type="match status" value="1"/>
</dbReference>
<keyword evidence="5" id="KW-0067">ATP-binding</keyword>
<dbReference type="GO" id="GO:0003677">
    <property type="term" value="F:DNA binding"/>
    <property type="evidence" value="ECO:0007669"/>
    <property type="project" value="UniProtKB-KW"/>
</dbReference>
<dbReference type="STRING" id="71999.KPaMU14_11160"/>
<reference evidence="12 13" key="1">
    <citation type="journal article" date="2014" name="Genome Announc.">
        <title>Draft Genome Sequence of Kocuria palustris PEL.</title>
        <authorList>
            <person name="Sharma G."/>
            <person name="Khatri I."/>
            <person name="Subramanian S."/>
        </authorList>
    </citation>
    <scope>NUCLEOTIDE SEQUENCE [LARGE SCALE GENOMIC DNA]</scope>
    <source>
        <strain evidence="12 13">PEL</strain>
    </source>
</reference>
<feature type="compositionally biased region" description="Basic residues" evidence="9">
    <location>
        <begin position="1409"/>
        <end position="1429"/>
    </location>
</feature>
<evidence type="ECO:0000256" key="4">
    <source>
        <dbReference type="ARBA" id="ARBA00022806"/>
    </source>
</evidence>
<accession>M2XE94</accession>
<dbReference type="PROSITE" id="PS51192">
    <property type="entry name" value="HELICASE_ATP_BIND_1"/>
    <property type="match status" value="1"/>
</dbReference>